<evidence type="ECO:0000313" key="2">
    <source>
        <dbReference type="EMBL" id="KFN11961.1"/>
    </source>
</evidence>
<keyword evidence="1" id="KW-0812">Transmembrane</keyword>
<feature type="transmembrane region" description="Helical" evidence="1">
    <location>
        <begin position="7"/>
        <end position="27"/>
    </location>
</feature>
<proteinExistence type="predicted"/>
<dbReference type="EMBL" id="JMQA01000003">
    <property type="protein sequence ID" value="KFN11961.1"/>
    <property type="molecule type" value="Genomic_DNA"/>
</dbReference>
<keyword evidence="1" id="KW-0472">Membrane</keyword>
<reference evidence="2 3" key="1">
    <citation type="submission" date="2014-04" db="EMBL/GenBank/DDBJ databases">
        <authorList>
            <person name="Bishop-Lilly K.A."/>
            <person name="Broomall S.M."/>
            <person name="Chain P.S."/>
            <person name="Chertkov O."/>
            <person name="Coyne S.R."/>
            <person name="Daligault H.E."/>
            <person name="Davenport K.W."/>
            <person name="Erkkila T."/>
            <person name="Frey K.G."/>
            <person name="Gibbons H.S."/>
            <person name="Gu W."/>
            <person name="Jaissle J."/>
            <person name="Johnson S.L."/>
            <person name="Koroleva G.I."/>
            <person name="Ladner J.T."/>
            <person name="Lo C.-C."/>
            <person name="Minogue T.D."/>
            <person name="Munk C."/>
            <person name="Palacios G.F."/>
            <person name="Redden C.L."/>
            <person name="Rosenzweig C.N."/>
            <person name="Scholz M.B."/>
            <person name="Teshima H."/>
            <person name="Xu Y."/>
        </authorList>
    </citation>
    <scope>NUCLEOTIDE SEQUENCE [LARGE SCALE GENOMIC DNA]</scope>
    <source>
        <strain evidence="2 3">8244</strain>
    </source>
</reference>
<dbReference type="AlphaFoldDB" id="A0A091A6T1"/>
<gene>
    <name evidence="2" type="ORF">DJ90_6591</name>
</gene>
<dbReference type="OrthoDB" id="2613691at2"/>
<dbReference type="RefSeq" id="WP_036626880.1">
    <property type="nucleotide sequence ID" value="NZ_JAKOBR010000147.1"/>
</dbReference>
<dbReference type="HOGENOM" id="CLU_2736218_0_0_9"/>
<organism evidence="2 3">
    <name type="scientific">Paenibacillus macerans</name>
    <name type="common">Bacillus macerans</name>
    <dbReference type="NCBI Taxonomy" id="44252"/>
    <lineage>
        <taxon>Bacteria</taxon>
        <taxon>Bacillati</taxon>
        <taxon>Bacillota</taxon>
        <taxon>Bacilli</taxon>
        <taxon>Bacillales</taxon>
        <taxon>Paenibacillaceae</taxon>
        <taxon>Paenibacillus</taxon>
    </lineage>
</organism>
<keyword evidence="1" id="KW-1133">Transmembrane helix</keyword>
<feature type="transmembrane region" description="Helical" evidence="1">
    <location>
        <begin position="33"/>
        <end position="64"/>
    </location>
</feature>
<sequence>MNLYDKKFQFAVTCIYPIAVFCLLSFGELLHSWTLPIVVTILFCLLWSKLSYLFAGTIVAWAVAVPIGGSS</sequence>
<accession>A0A091A6T1</accession>
<evidence type="ECO:0000313" key="3">
    <source>
        <dbReference type="Proteomes" id="UP000029278"/>
    </source>
</evidence>
<comment type="caution">
    <text evidence="2">The sequence shown here is derived from an EMBL/GenBank/DDBJ whole genome shotgun (WGS) entry which is preliminary data.</text>
</comment>
<dbReference type="Proteomes" id="UP000029278">
    <property type="component" value="Unassembled WGS sequence"/>
</dbReference>
<name>A0A091A6T1_PAEMA</name>
<dbReference type="GeneID" id="77010067"/>
<protein>
    <submittedName>
        <fullName evidence="2">Putative membrane protein</fullName>
    </submittedName>
</protein>
<keyword evidence="3" id="KW-1185">Reference proteome</keyword>
<evidence type="ECO:0000256" key="1">
    <source>
        <dbReference type="SAM" id="Phobius"/>
    </source>
</evidence>